<dbReference type="Proteomes" id="UP000460298">
    <property type="component" value="Unassembled WGS sequence"/>
</dbReference>
<keyword evidence="1" id="KW-0472">Membrane</keyword>
<organism evidence="2 3">
    <name type="scientific">Leptonema illini</name>
    <dbReference type="NCBI Taxonomy" id="183"/>
    <lineage>
        <taxon>Bacteria</taxon>
        <taxon>Pseudomonadati</taxon>
        <taxon>Spirochaetota</taxon>
        <taxon>Spirochaetia</taxon>
        <taxon>Leptospirales</taxon>
        <taxon>Leptospiraceae</taxon>
        <taxon>Leptonema</taxon>
    </lineage>
</organism>
<dbReference type="AlphaFoldDB" id="A0A833M0G8"/>
<name>A0A833M0G8_9LEPT</name>
<protein>
    <submittedName>
        <fullName evidence="2">Uncharacterized protein</fullName>
    </submittedName>
</protein>
<keyword evidence="1" id="KW-0812">Transmembrane</keyword>
<evidence type="ECO:0000256" key="1">
    <source>
        <dbReference type="SAM" id="Phobius"/>
    </source>
</evidence>
<evidence type="ECO:0000313" key="2">
    <source>
        <dbReference type="EMBL" id="KAB2935437.1"/>
    </source>
</evidence>
<proteinExistence type="predicted"/>
<sequence length="67" mass="7462">MYASQYNNGRGSRSIPEWTLSLGLDGWAVQGMLRSPTPWIQAAGYGYGGLALWVLAVHLYQVEYRGK</sequence>
<reference evidence="2 3" key="1">
    <citation type="submission" date="2019-10" db="EMBL/GenBank/DDBJ databases">
        <title>Extracellular Electron Transfer in a Candidatus Methanoperedens spp. Enrichment Culture.</title>
        <authorList>
            <person name="Berger S."/>
            <person name="Rangel Shaw D."/>
            <person name="Berben T."/>
            <person name="In 'T Zandt M."/>
            <person name="Frank J."/>
            <person name="Reimann J."/>
            <person name="Jetten M.S.M."/>
            <person name="Welte C.U."/>
        </authorList>
    </citation>
    <scope>NUCLEOTIDE SEQUENCE [LARGE SCALE GENOMIC DNA]</scope>
    <source>
        <strain evidence="2">SB12</strain>
    </source>
</reference>
<keyword evidence="1" id="KW-1133">Transmembrane helix</keyword>
<feature type="transmembrane region" description="Helical" evidence="1">
    <location>
        <begin position="39"/>
        <end position="60"/>
    </location>
</feature>
<comment type="caution">
    <text evidence="2">The sequence shown here is derived from an EMBL/GenBank/DDBJ whole genome shotgun (WGS) entry which is preliminary data.</text>
</comment>
<evidence type="ECO:0000313" key="3">
    <source>
        <dbReference type="Proteomes" id="UP000460298"/>
    </source>
</evidence>
<dbReference type="EMBL" id="WBUI01000001">
    <property type="protein sequence ID" value="KAB2935437.1"/>
    <property type="molecule type" value="Genomic_DNA"/>
</dbReference>
<gene>
    <name evidence="2" type="ORF">F9K24_01535</name>
</gene>
<accession>A0A833M0G8</accession>